<dbReference type="Gene3D" id="2.40.70.10">
    <property type="entry name" value="Acid Proteases"/>
    <property type="match status" value="2"/>
</dbReference>
<dbReference type="InterPro" id="IPR034164">
    <property type="entry name" value="Pepsin-like_dom"/>
</dbReference>
<evidence type="ECO:0000256" key="7">
    <source>
        <dbReference type="ARBA" id="ARBA00022801"/>
    </source>
</evidence>
<feature type="domain" description="Peptidase A1" evidence="12">
    <location>
        <begin position="118"/>
        <end position="397"/>
    </location>
</feature>
<dbReference type="PANTHER" id="PTHR47966:SF75">
    <property type="entry name" value="ENDOPEPTIDASE (CTSD), PUTATIVE (AFU_ORTHOLOGUE AFUA_4G07040)-RELATED"/>
    <property type="match status" value="1"/>
</dbReference>
<dbReference type="GO" id="GO:0006508">
    <property type="term" value="P:proteolysis"/>
    <property type="evidence" value="ECO:0007669"/>
    <property type="project" value="UniProtKB-KW"/>
</dbReference>
<name>A0A9N9IZ09_9GLOM</name>
<dbReference type="FunFam" id="2.40.70.10:FF:000115">
    <property type="entry name" value="Lysosomal aspartic protease"/>
    <property type="match status" value="1"/>
</dbReference>
<keyword evidence="6 10" id="KW-0064">Aspartyl protease</keyword>
<dbReference type="PRINTS" id="PR00792">
    <property type="entry name" value="PEPSIN"/>
</dbReference>
<feature type="signal peptide" evidence="11">
    <location>
        <begin position="1"/>
        <end position="20"/>
    </location>
</feature>
<dbReference type="OrthoDB" id="15189at2759"/>
<sequence>MKLGFLFIIFSVVANHSICAYPNNKRLPNINLVKRVDVETSNTNAITIANRLKQATENKYSSYRVLKSTYSNITASNNQTSSNIATASNKATSKNIYSYVGNGQGTTLVKDIALDKGYYAEMIVGNQKFNMLLDTGSSNFWIPNKNCTSASCQNHNKYDSSKSPTFIPEGNSWSIVYATGTTSGVTGKDNVQIGHIIGKKQIIGFADIESDDFLTFDNDGICGLAFDSLNSMDNGAPTIISTLITQKKIDPIFSFHFQHYYDFDDQGSFTLGGVDESKFNGKIIFCPVIPNLYTPGYGLWIIKLDDAKVNSRPMSFSGRTAIIDTGTSAMIIPQNDAAAIHNQIPGSSYQDGVYIIPCDTTAIISLKFGGVYYKIPSRDLTNSPISGTQCISPILPQ</sequence>
<dbReference type="InterPro" id="IPR021109">
    <property type="entry name" value="Peptidase_aspartic_dom_sf"/>
</dbReference>
<gene>
    <name evidence="13" type="ORF">DERYTH_LOCUS17021</name>
</gene>
<dbReference type="Gene3D" id="2.60.40.1960">
    <property type="match status" value="1"/>
</dbReference>
<keyword evidence="5 11" id="KW-0732">Signal</keyword>
<dbReference type="InterPro" id="IPR001969">
    <property type="entry name" value="Aspartic_peptidase_AS"/>
</dbReference>
<keyword evidence="4 10" id="KW-0645">Protease</keyword>
<keyword evidence="7 10" id="KW-0378">Hydrolase</keyword>
<dbReference type="InterPro" id="IPR033121">
    <property type="entry name" value="PEPTIDASE_A1"/>
</dbReference>
<keyword evidence="14" id="KW-1185">Reference proteome</keyword>
<dbReference type="SUPFAM" id="SSF50630">
    <property type="entry name" value="Acid proteases"/>
    <property type="match status" value="1"/>
</dbReference>
<dbReference type="Pfam" id="PF00026">
    <property type="entry name" value="Asp"/>
    <property type="match status" value="1"/>
</dbReference>
<comment type="catalytic activity">
    <reaction evidence="1">
        <text>Hydrolysis of proteins with broad specificity similar to that of pepsin A, preferring hydrophobic residues at P1 and P1'. Clots milk and activates trypsinogen. Does not cleave 4-Gln-|-His-5, but does cleave 10-His-|-Leu-11 and 12-Val-|-Glu-13 in B chain of insulin.</text>
        <dbReference type="EC" id="3.4.23.21"/>
    </reaction>
</comment>
<reference evidence="13" key="1">
    <citation type="submission" date="2021-06" db="EMBL/GenBank/DDBJ databases">
        <authorList>
            <person name="Kallberg Y."/>
            <person name="Tangrot J."/>
            <person name="Rosling A."/>
        </authorList>
    </citation>
    <scope>NUCLEOTIDE SEQUENCE</scope>
    <source>
        <strain evidence="13">MA453B</strain>
    </source>
</reference>
<evidence type="ECO:0000256" key="5">
    <source>
        <dbReference type="ARBA" id="ARBA00022729"/>
    </source>
</evidence>
<evidence type="ECO:0000259" key="12">
    <source>
        <dbReference type="PROSITE" id="PS51767"/>
    </source>
</evidence>
<evidence type="ECO:0000256" key="2">
    <source>
        <dbReference type="ARBA" id="ARBA00007447"/>
    </source>
</evidence>
<dbReference type="Proteomes" id="UP000789405">
    <property type="component" value="Unassembled WGS sequence"/>
</dbReference>
<dbReference type="CDD" id="cd05471">
    <property type="entry name" value="pepsin_like"/>
    <property type="match status" value="1"/>
</dbReference>
<feature type="active site" evidence="8">
    <location>
        <position position="134"/>
    </location>
</feature>
<dbReference type="EMBL" id="CAJVPY010015553">
    <property type="protein sequence ID" value="CAG8752385.1"/>
    <property type="molecule type" value="Genomic_DNA"/>
</dbReference>
<organism evidence="13 14">
    <name type="scientific">Dentiscutata erythropus</name>
    <dbReference type="NCBI Taxonomy" id="1348616"/>
    <lineage>
        <taxon>Eukaryota</taxon>
        <taxon>Fungi</taxon>
        <taxon>Fungi incertae sedis</taxon>
        <taxon>Mucoromycota</taxon>
        <taxon>Glomeromycotina</taxon>
        <taxon>Glomeromycetes</taxon>
        <taxon>Diversisporales</taxon>
        <taxon>Gigasporaceae</taxon>
        <taxon>Dentiscutata</taxon>
    </lineage>
</organism>
<comment type="similarity">
    <text evidence="2 10">Belongs to the peptidase A1 family.</text>
</comment>
<comment type="caution">
    <text evidence="13">The sequence shown here is derived from an EMBL/GenBank/DDBJ whole genome shotgun (WGS) entry which is preliminary data.</text>
</comment>
<evidence type="ECO:0000256" key="11">
    <source>
        <dbReference type="SAM" id="SignalP"/>
    </source>
</evidence>
<evidence type="ECO:0000256" key="4">
    <source>
        <dbReference type="ARBA" id="ARBA00022670"/>
    </source>
</evidence>
<evidence type="ECO:0000256" key="9">
    <source>
        <dbReference type="PIRSR" id="PIRSR601461-2"/>
    </source>
</evidence>
<evidence type="ECO:0000256" key="10">
    <source>
        <dbReference type="RuleBase" id="RU000454"/>
    </source>
</evidence>
<evidence type="ECO:0000256" key="8">
    <source>
        <dbReference type="PIRSR" id="PIRSR601461-1"/>
    </source>
</evidence>
<evidence type="ECO:0000313" key="14">
    <source>
        <dbReference type="Proteomes" id="UP000789405"/>
    </source>
</evidence>
<dbReference type="PROSITE" id="PS51767">
    <property type="entry name" value="PEPTIDASE_A1"/>
    <property type="match status" value="1"/>
</dbReference>
<proteinExistence type="inferred from homology"/>
<evidence type="ECO:0000256" key="1">
    <source>
        <dbReference type="ARBA" id="ARBA00001130"/>
    </source>
</evidence>
<dbReference type="EC" id="3.4.23.21" evidence="3"/>
<dbReference type="AlphaFoldDB" id="A0A9N9IZ09"/>
<evidence type="ECO:0000313" key="13">
    <source>
        <dbReference type="EMBL" id="CAG8752385.1"/>
    </source>
</evidence>
<dbReference type="InterPro" id="IPR001461">
    <property type="entry name" value="Aspartic_peptidase_A1"/>
</dbReference>
<feature type="active site" evidence="8">
    <location>
        <position position="324"/>
    </location>
</feature>
<protein>
    <recommendedName>
        <fullName evidence="3">rhizopuspepsin</fullName>
        <ecNumber evidence="3">3.4.23.21</ecNumber>
    </recommendedName>
</protein>
<evidence type="ECO:0000256" key="3">
    <source>
        <dbReference type="ARBA" id="ARBA00013205"/>
    </source>
</evidence>
<feature type="disulfide bond" evidence="9">
    <location>
        <begin position="147"/>
        <end position="152"/>
    </location>
</feature>
<dbReference type="GO" id="GO:0004190">
    <property type="term" value="F:aspartic-type endopeptidase activity"/>
    <property type="evidence" value="ECO:0007669"/>
    <property type="project" value="UniProtKB-KW"/>
</dbReference>
<feature type="non-terminal residue" evidence="13">
    <location>
        <position position="397"/>
    </location>
</feature>
<accession>A0A9N9IZ09</accession>
<feature type="chain" id="PRO_5040205946" description="rhizopuspepsin" evidence="11">
    <location>
        <begin position="21"/>
        <end position="397"/>
    </location>
</feature>
<dbReference type="PANTHER" id="PTHR47966">
    <property type="entry name" value="BETA-SITE APP-CLEAVING ENZYME, ISOFORM A-RELATED"/>
    <property type="match status" value="1"/>
</dbReference>
<dbReference type="PROSITE" id="PS00141">
    <property type="entry name" value="ASP_PROTEASE"/>
    <property type="match status" value="2"/>
</dbReference>
<evidence type="ECO:0000256" key="6">
    <source>
        <dbReference type="ARBA" id="ARBA00022750"/>
    </source>
</evidence>
<keyword evidence="9" id="KW-1015">Disulfide bond</keyword>